<evidence type="ECO:0000256" key="3">
    <source>
        <dbReference type="ARBA" id="ARBA00008725"/>
    </source>
</evidence>
<dbReference type="GO" id="GO:0006817">
    <property type="term" value="P:phosphate ion transport"/>
    <property type="evidence" value="ECO:0007669"/>
    <property type="project" value="UniProtKB-KW"/>
</dbReference>
<keyword evidence="5" id="KW-0813">Transport</keyword>
<comment type="function">
    <text evidence="1">Part of the ABC transporter complex PstSACB involved in phosphate import.</text>
</comment>
<name>A0A3D9KFW8_9BACL</name>
<dbReference type="PANTHER" id="PTHR30570:SF1">
    <property type="entry name" value="PHOSPHATE-BINDING PROTEIN PSTS"/>
    <property type="match status" value="1"/>
</dbReference>
<dbReference type="InterPro" id="IPR024370">
    <property type="entry name" value="PBP_domain"/>
</dbReference>
<evidence type="ECO:0000313" key="11">
    <source>
        <dbReference type="EMBL" id="RED85016.1"/>
    </source>
</evidence>
<evidence type="ECO:0000256" key="2">
    <source>
        <dbReference type="ARBA" id="ARBA00004193"/>
    </source>
</evidence>
<dbReference type="Gene3D" id="3.40.190.10">
    <property type="entry name" value="Periplasmic binding protein-like II"/>
    <property type="match status" value="1"/>
</dbReference>
<evidence type="ECO:0000259" key="10">
    <source>
        <dbReference type="Pfam" id="PF12849"/>
    </source>
</evidence>
<evidence type="ECO:0000256" key="8">
    <source>
        <dbReference type="ARBA" id="ARBA00023288"/>
    </source>
</evidence>
<keyword evidence="7" id="KW-0564">Palmitate</keyword>
<keyword evidence="8" id="KW-0449">Lipoprotein</keyword>
<feature type="signal peptide" evidence="9">
    <location>
        <begin position="1"/>
        <end position="22"/>
    </location>
</feature>
<protein>
    <submittedName>
        <fullName evidence="11">Periplasmic binding family protein</fullName>
    </submittedName>
</protein>
<comment type="caution">
    <text evidence="11">The sequence shown here is derived from an EMBL/GenBank/DDBJ whole genome shotgun (WGS) entry which is preliminary data.</text>
</comment>
<evidence type="ECO:0000256" key="4">
    <source>
        <dbReference type="ARBA" id="ARBA00011529"/>
    </source>
</evidence>
<sequence>MARMRGRQALLAALLASVSLFATGCGMLQSKKEDNSLLIAGTKQFSHYSNKFEEIFTAQHKNTMIMIQPGDATPSILALRNGAIDLAITSRDLNENEDDKETKSYLIAKDALHLVVHPSNPVNDLTIDQLKSVFTGAVDNWKELGGRDLPINLISRDSASDVYGGIVDLAMKCLSCRSPHPLPCDMGG</sequence>
<keyword evidence="5" id="KW-0592">Phosphate transport</keyword>
<dbReference type="PANTHER" id="PTHR30570">
    <property type="entry name" value="PERIPLASMIC PHOSPHATE BINDING COMPONENT OF PHOSPHATE ABC TRANSPORTER"/>
    <property type="match status" value="1"/>
</dbReference>
<dbReference type="GO" id="GO:0005886">
    <property type="term" value="C:plasma membrane"/>
    <property type="evidence" value="ECO:0007669"/>
    <property type="project" value="UniProtKB-SubCell"/>
</dbReference>
<comment type="subcellular location">
    <subcellularLocation>
        <location evidence="2">Cell membrane</location>
        <topology evidence="2">Lipid-anchor</topology>
    </subcellularLocation>
</comment>
<gene>
    <name evidence="11" type="ORF">DFP98_10520</name>
</gene>
<reference evidence="11 12" key="1">
    <citation type="submission" date="2018-07" db="EMBL/GenBank/DDBJ databases">
        <title>Genomic Encyclopedia of Type Strains, Phase III (KMG-III): the genomes of soil and plant-associated and newly described type strains.</title>
        <authorList>
            <person name="Whitman W."/>
        </authorList>
    </citation>
    <scope>NUCLEOTIDE SEQUENCE [LARGE SCALE GENOMIC DNA]</scope>
    <source>
        <strain evidence="11 12">CECT 7287</strain>
    </source>
</reference>
<evidence type="ECO:0000256" key="7">
    <source>
        <dbReference type="ARBA" id="ARBA00023139"/>
    </source>
</evidence>
<dbReference type="Pfam" id="PF12849">
    <property type="entry name" value="PBP_like_2"/>
    <property type="match status" value="1"/>
</dbReference>
<dbReference type="SUPFAM" id="SSF53850">
    <property type="entry name" value="Periplasmic binding protein-like II"/>
    <property type="match status" value="1"/>
</dbReference>
<dbReference type="EMBL" id="QRDZ01000005">
    <property type="protein sequence ID" value="RED85016.1"/>
    <property type="molecule type" value="Genomic_DNA"/>
</dbReference>
<feature type="chain" id="PRO_5039208386" evidence="9">
    <location>
        <begin position="23"/>
        <end position="188"/>
    </location>
</feature>
<keyword evidence="6 9" id="KW-0732">Signal</keyword>
<organism evidence="11 12">
    <name type="scientific">Cohnella phaseoli</name>
    <dbReference type="NCBI Taxonomy" id="456490"/>
    <lineage>
        <taxon>Bacteria</taxon>
        <taxon>Bacillati</taxon>
        <taxon>Bacillota</taxon>
        <taxon>Bacilli</taxon>
        <taxon>Bacillales</taxon>
        <taxon>Paenibacillaceae</taxon>
        <taxon>Cohnella</taxon>
    </lineage>
</organism>
<comment type="similarity">
    <text evidence="3">Belongs to the PstS family.</text>
</comment>
<keyword evidence="12" id="KW-1185">Reference proteome</keyword>
<proteinExistence type="inferred from homology"/>
<dbReference type="InterPro" id="IPR050811">
    <property type="entry name" value="Phosphate_ABC_transporter"/>
</dbReference>
<accession>A0A3D9KFW8</accession>
<evidence type="ECO:0000256" key="5">
    <source>
        <dbReference type="ARBA" id="ARBA00022592"/>
    </source>
</evidence>
<comment type="subunit">
    <text evidence="4">The complex is composed of two ATP-binding proteins (PstB), two transmembrane proteins (PstC and PstA) and a solute-binding protein (PstS).</text>
</comment>
<dbReference type="RefSeq" id="WP_116060036.1">
    <property type="nucleotide sequence ID" value="NZ_QRDZ01000005.1"/>
</dbReference>
<dbReference type="AlphaFoldDB" id="A0A3D9KFW8"/>
<dbReference type="OrthoDB" id="9790048at2"/>
<dbReference type="Proteomes" id="UP000256977">
    <property type="component" value="Unassembled WGS sequence"/>
</dbReference>
<evidence type="ECO:0000256" key="1">
    <source>
        <dbReference type="ARBA" id="ARBA00002841"/>
    </source>
</evidence>
<feature type="domain" description="PBP" evidence="10">
    <location>
        <begin position="32"/>
        <end position="160"/>
    </location>
</feature>
<evidence type="ECO:0000256" key="9">
    <source>
        <dbReference type="SAM" id="SignalP"/>
    </source>
</evidence>
<evidence type="ECO:0000313" key="12">
    <source>
        <dbReference type="Proteomes" id="UP000256977"/>
    </source>
</evidence>
<dbReference type="PROSITE" id="PS51257">
    <property type="entry name" value="PROKAR_LIPOPROTEIN"/>
    <property type="match status" value="1"/>
</dbReference>
<evidence type="ECO:0000256" key="6">
    <source>
        <dbReference type="ARBA" id="ARBA00022729"/>
    </source>
</evidence>